<sequence>MPVVHQIPALKWSDGTESQHPASAPLEPCDPSAETNYLAKLGAHLAVLYNEHPHLNPLGNATFSHSATLASLPAGYKMFEQARTQGASGGKHKDRYLFGHPG</sequence>
<reference evidence="2" key="1">
    <citation type="submission" date="2020-05" db="EMBL/GenBank/DDBJ databases">
        <title>Phylogenomic resolution of chytrid fungi.</title>
        <authorList>
            <person name="Stajich J.E."/>
            <person name="Amses K."/>
            <person name="Simmons R."/>
            <person name="Seto K."/>
            <person name="Myers J."/>
            <person name="Bonds A."/>
            <person name="Quandt C.A."/>
            <person name="Barry K."/>
            <person name="Liu P."/>
            <person name="Grigoriev I."/>
            <person name="Longcore J.E."/>
            <person name="James T.Y."/>
        </authorList>
    </citation>
    <scope>NUCLEOTIDE SEQUENCE</scope>
    <source>
        <strain evidence="2">JEL0318</strain>
    </source>
</reference>
<organism evidence="2 3">
    <name type="scientific">Rhizophlyctis rosea</name>
    <dbReference type="NCBI Taxonomy" id="64517"/>
    <lineage>
        <taxon>Eukaryota</taxon>
        <taxon>Fungi</taxon>
        <taxon>Fungi incertae sedis</taxon>
        <taxon>Chytridiomycota</taxon>
        <taxon>Chytridiomycota incertae sedis</taxon>
        <taxon>Chytridiomycetes</taxon>
        <taxon>Rhizophlyctidales</taxon>
        <taxon>Rhizophlyctidaceae</taxon>
        <taxon>Rhizophlyctis</taxon>
    </lineage>
</organism>
<keyword evidence="3" id="KW-1185">Reference proteome</keyword>
<feature type="non-terminal residue" evidence="2">
    <location>
        <position position="102"/>
    </location>
</feature>
<dbReference type="AlphaFoldDB" id="A0AAD5S2T9"/>
<dbReference type="Proteomes" id="UP001212841">
    <property type="component" value="Unassembled WGS sequence"/>
</dbReference>
<protein>
    <submittedName>
        <fullName evidence="2">Uncharacterized protein</fullName>
    </submittedName>
</protein>
<proteinExistence type="predicted"/>
<name>A0AAD5S2T9_9FUNG</name>
<evidence type="ECO:0000256" key="1">
    <source>
        <dbReference type="SAM" id="MobiDB-lite"/>
    </source>
</evidence>
<gene>
    <name evidence="2" type="ORF">HK097_003503</name>
</gene>
<feature type="region of interest" description="Disordered" evidence="1">
    <location>
        <begin position="1"/>
        <end position="29"/>
    </location>
</feature>
<dbReference type="EMBL" id="JADGJD010001827">
    <property type="protein sequence ID" value="KAJ3037470.1"/>
    <property type="molecule type" value="Genomic_DNA"/>
</dbReference>
<evidence type="ECO:0000313" key="3">
    <source>
        <dbReference type="Proteomes" id="UP001212841"/>
    </source>
</evidence>
<comment type="caution">
    <text evidence="2">The sequence shown here is derived from an EMBL/GenBank/DDBJ whole genome shotgun (WGS) entry which is preliminary data.</text>
</comment>
<accession>A0AAD5S2T9</accession>
<evidence type="ECO:0000313" key="2">
    <source>
        <dbReference type="EMBL" id="KAJ3037470.1"/>
    </source>
</evidence>
<feature type="region of interest" description="Disordered" evidence="1">
    <location>
        <begin position="83"/>
        <end position="102"/>
    </location>
</feature>